<evidence type="ECO:0000256" key="1">
    <source>
        <dbReference type="SAM" id="Phobius"/>
    </source>
</evidence>
<keyword evidence="1" id="KW-0812">Transmembrane</keyword>
<evidence type="ECO:0000313" key="4">
    <source>
        <dbReference type="Proteomes" id="UP000238442"/>
    </source>
</evidence>
<dbReference type="SMART" id="SM00850">
    <property type="entry name" value="LytTR"/>
    <property type="match status" value="1"/>
</dbReference>
<name>A0A2S0HWV3_9FLAO</name>
<dbReference type="PANTHER" id="PTHR37299">
    <property type="entry name" value="TRANSCRIPTIONAL REGULATOR-RELATED"/>
    <property type="match status" value="1"/>
</dbReference>
<dbReference type="PANTHER" id="PTHR37299:SF1">
    <property type="entry name" value="STAGE 0 SPORULATION PROTEIN A HOMOLOG"/>
    <property type="match status" value="1"/>
</dbReference>
<dbReference type="KEGG" id="aue:C5O00_08105"/>
<keyword evidence="4" id="KW-1185">Reference proteome</keyword>
<keyword evidence="1" id="KW-1133">Transmembrane helix</keyword>
<dbReference type="AlphaFoldDB" id="A0A2S0HWV3"/>
<dbReference type="RefSeq" id="WP_105216380.1">
    <property type="nucleotide sequence ID" value="NZ_CP027062.1"/>
</dbReference>
<proteinExistence type="predicted"/>
<organism evidence="3 4">
    <name type="scientific">Pukyongia salina</name>
    <dbReference type="NCBI Taxonomy" id="2094025"/>
    <lineage>
        <taxon>Bacteria</taxon>
        <taxon>Pseudomonadati</taxon>
        <taxon>Bacteroidota</taxon>
        <taxon>Flavobacteriia</taxon>
        <taxon>Flavobacteriales</taxon>
        <taxon>Flavobacteriaceae</taxon>
        <taxon>Pukyongia</taxon>
    </lineage>
</organism>
<accession>A0A2S0HWV3</accession>
<dbReference type="GO" id="GO:0003677">
    <property type="term" value="F:DNA binding"/>
    <property type="evidence" value="ECO:0007669"/>
    <property type="project" value="InterPro"/>
</dbReference>
<feature type="transmembrane region" description="Helical" evidence="1">
    <location>
        <begin position="79"/>
        <end position="102"/>
    </location>
</feature>
<protein>
    <recommendedName>
        <fullName evidence="2">HTH LytTR-type domain-containing protein</fullName>
    </recommendedName>
</protein>
<dbReference type="Gene3D" id="2.40.50.1020">
    <property type="entry name" value="LytTr DNA-binding domain"/>
    <property type="match status" value="1"/>
</dbReference>
<dbReference type="OrthoDB" id="2962330at2"/>
<dbReference type="InterPro" id="IPR007492">
    <property type="entry name" value="LytTR_DNA-bd_dom"/>
</dbReference>
<dbReference type="Proteomes" id="UP000238442">
    <property type="component" value="Chromosome"/>
</dbReference>
<dbReference type="EMBL" id="CP027062">
    <property type="protein sequence ID" value="AVI51139.1"/>
    <property type="molecule type" value="Genomic_DNA"/>
</dbReference>
<dbReference type="Pfam" id="PF04397">
    <property type="entry name" value="LytTR"/>
    <property type="match status" value="1"/>
</dbReference>
<dbReference type="InterPro" id="IPR046947">
    <property type="entry name" value="LytR-like"/>
</dbReference>
<gene>
    <name evidence="3" type="ORF">C5O00_08105</name>
</gene>
<reference evidence="3 4" key="1">
    <citation type="submission" date="2018-02" db="EMBL/GenBank/DDBJ databases">
        <title>Genomic analysis of the strain RR4-38 isolated from a seawater recirculating aquaculture system.</title>
        <authorList>
            <person name="Kim Y.-S."/>
            <person name="Jang Y.H."/>
            <person name="Kim K.-H."/>
        </authorList>
    </citation>
    <scope>NUCLEOTIDE SEQUENCE [LARGE SCALE GENOMIC DNA]</scope>
    <source>
        <strain evidence="3 4">RR4-38</strain>
    </source>
</reference>
<evidence type="ECO:0000259" key="2">
    <source>
        <dbReference type="PROSITE" id="PS50930"/>
    </source>
</evidence>
<feature type="transmembrane region" description="Helical" evidence="1">
    <location>
        <begin position="50"/>
        <end position="67"/>
    </location>
</feature>
<feature type="domain" description="HTH LytTR-type" evidence="2">
    <location>
        <begin position="154"/>
        <end position="255"/>
    </location>
</feature>
<dbReference type="GO" id="GO:0000156">
    <property type="term" value="F:phosphorelay response regulator activity"/>
    <property type="evidence" value="ECO:0007669"/>
    <property type="project" value="InterPro"/>
</dbReference>
<evidence type="ECO:0000313" key="3">
    <source>
        <dbReference type="EMBL" id="AVI51139.1"/>
    </source>
</evidence>
<keyword evidence="1" id="KW-0472">Membrane</keyword>
<sequence>MKALRIIPIGGISRERFILLFLFGSILLILGKDMLHAVVADYDFYFSESLLFGSFWLLFIPFIVLNYRVLKGNYPLNKIVLPIVSGFLHISAFALLVFSVSAIFFNHTFNPGAVFAETLLDHGLTCLAIYGLVTFFFLNFIKPTKEIGENLKKIRVTHRNQIKLLSPEEILYVKSERPYVAIVTRKKKFLYNSTLREIMEKLPSGTFKQIHKSTIINLDQIQSYQSRKNGDYDVLMKNNDMLRVSRNFNSFFRSA</sequence>
<dbReference type="PROSITE" id="PS50930">
    <property type="entry name" value="HTH_LYTTR"/>
    <property type="match status" value="1"/>
</dbReference>
<feature type="transmembrane region" description="Helical" evidence="1">
    <location>
        <begin position="122"/>
        <end position="141"/>
    </location>
</feature>